<evidence type="ECO:0000256" key="9">
    <source>
        <dbReference type="ARBA" id="ARBA00023264"/>
    </source>
</evidence>
<dbReference type="EMBL" id="PFMR01000171">
    <property type="protein sequence ID" value="PIZ16683.1"/>
    <property type="molecule type" value="Genomic_DNA"/>
</dbReference>
<evidence type="ECO:0000313" key="12">
    <source>
        <dbReference type="Proteomes" id="UP000229307"/>
    </source>
</evidence>
<dbReference type="EC" id="2.3.1.275" evidence="10"/>
<dbReference type="GO" id="GO:0008654">
    <property type="term" value="P:phospholipid biosynthetic process"/>
    <property type="evidence" value="ECO:0007669"/>
    <property type="project" value="UniProtKB-UniRule"/>
</dbReference>
<evidence type="ECO:0000313" key="11">
    <source>
        <dbReference type="EMBL" id="PIZ16683.1"/>
    </source>
</evidence>
<keyword evidence="6 10" id="KW-0443">Lipid metabolism</keyword>
<comment type="function">
    <text evidence="10">Catalyzes the transfer of an acyl group from acyl-phosphate (acyl-PO(4)) to glycerol-3-phosphate (G3P) to form lysophosphatidic acid (LPA). This enzyme utilizes acyl-phosphate as fatty acyl donor, but not acyl-CoA or acyl-ACP.</text>
</comment>
<evidence type="ECO:0000256" key="1">
    <source>
        <dbReference type="ARBA" id="ARBA00022475"/>
    </source>
</evidence>
<protein>
    <recommendedName>
        <fullName evidence="10">Glycerol-3-phosphate acyltransferase</fullName>
    </recommendedName>
    <alternativeName>
        <fullName evidence="10">Acyl-PO4 G3P acyltransferase</fullName>
    </alternativeName>
    <alternativeName>
        <fullName evidence="10">Acyl-phosphate--glycerol-3-phosphate acyltransferase</fullName>
    </alternativeName>
    <alternativeName>
        <fullName evidence="10">G3P acyltransferase</fullName>
        <shortName evidence="10">GPAT</shortName>
        <ecNumber evidence="10">2.3.1.275</ecNumber>
    </alternativeName>
    <alternativeName>
        <fullName evidence="10">Lysophosphatidic acid synthase</fullName>
        <shortName evidence="10">LPA synthase</shortName>
    </alternativeName>
</protein>
<dbReference type="HAMAP" id="MF_01043">
    <property type="entry name" value="PlsY"/>
    <property type="match status" value="1"/>
</dbReference>
<feature type="transmembrane region" description="Helical" evidence="10">
    <location>
        <begin position="140"/>
        <end position="159"/>
    </location>
</feature>
<dbReference type="UniPathway" id="UPA00085"/>
<name>A0A2M7SBL3_9BACT</name>
<dbReference type="SMART" id="SM01207">
    <property type="entry name" value="G3P_acyltransf"/>
    <property type="match status" value="1"/>
</dbReference>
<keyword evidence="7 10" id="KW-0472">Membrane</keyword>
<dbReference type="InterPro" id="IPR003811">
    <property type="entry name" value="G3P_acylTferase_PlsY"/>
</dbReference>
<feature type="transmembrane region" description="Helical" evidence="10">
    <location>
        <begin position="166"/>
        <end position="185"/>
    </location>
</feature>
<keyword evidence="3 10" id="KW-0808">Transferase</keyword>
<keyword evidence="5 10" id="KW-1133">Transmembrane helix</keyword>
<evidence type="ECO:0000256" key="7">
    <source>
        <dbReference type="ARBA" id="ARBA00023136"/>
    </source>
</evidence>
<keyword evidence="4 10" id="KW-0812">Transmembrane</keyword>
<evidence type="ECO:0000256" key="10">
    <source>
        <dbReference type="HAMAP-Rule" id="MF_01043"/>
    </source>
</evidence>
<dbReference type="PANTHER" id="PTHR30309">
    <property type="entry name" value="INNER MEMBRANE PROTEIN YGIH"/>
    <property type="match status" value="1"/>
</dbReference>
<keyword evidence="11" id="KW-0012">Acyltransferase</keyword>
<keyword evidence="8 10" id="KW-0594">Phospholipid biosynthesis</keyword>
<dbReference type="Proteomes" id="UP000229307">
    <property type="component" value="Unassembled WGS sequence"/>
</dbReference>
<feature type="transmembrane region" description="Helical" evidence="10">
    <location>
        <begin position="44"/>
        <end position="64"/>
    </location>
</feature>
<dbReference type="AlphaFoldDB" id="A0A2M7SBL3"/>
<evidence type="ECO:0000256" key="6">
    <source>
        <dbReference type="ARBA" id="ARBA00023098"/>
    </source>
</evidence>
<comment type="subunit">
    <text evidence="10">Probably interacts with PlsX.</text>
</comment>
<comment type="catalytic activity">
    <reaction evidence="10">
        <text>an acyl phosphate + sn-glycerol 3-phosphate = a 1-acyl-sn-glycero-3-phosphate + phosphate</text>
        <dbReference type="Rhea" id="RHEA:34075"/>
        <dbReference type="ChEBI" id="CHEBI:43474"/>
        <dbReference type="ChEBI" id="CHEBI:57597"/>
        <dbReference type="ChEBI" id="CHEBI:57970"/>
        <dbReference type="ChEBI" id="CHEBI:59918"/>
        <dbReference type="EC" id="2.3.1.275"/>
    </reaction>
</comment>
<evidence type="ECO:0000256" key="8">
    <source>
        <dbReference type="ARBA" id="ARBA00023209"/>
    </source>
</evidence>
<evidence type="ECO:0000256" key="5">
    <source>
        <dbReference type="ARBA" id="ARBA00022989"/>
    </source>
</evidence>
<feature type="transmembrane region" description="Helical" evidence="10">
    <location>
        <begin position="112"/>
        <end position="133"/>
    </location>
</feature>
<keyword evidence="1 10" id="KW-1003">Cell membrane</keyword>
<keyword evidence="2 10" id="KW-0444">Lipid biosynthesis</keyword>
<reference evidence="12" key="1">
    <citation type="submission" date="2017-09" db="EMBL/GenBank/DDBJ databases">
        <title>Depth-based differentiation of microbial function through sediment-hosted aquifers and enrichment of novel symbionts in the deep terrestrial subsurface.</title>
        <authorList>
            <person name="Probst A.J."/>
            <person name="Ladd B."/>
            <person name="Jarett J.K."/>
            <person name="Geller-Mcgrath D.E."/>
            <person name="Sieber C.M.K."/>
            <person name="Emerson J.B."/>
            <person name="Anantharaman K."/>
            <person name="Thomas B.C."/>
            <person name="Malmstrom R."/>
            <person name="Stieglmeier M."/>
            <person name="Klingl A."/>
            <person name="Woyke T."/>
            <person name="Ryan C.M."/>
            <person name="Banfield J.F."/>
        </authorList>
    </citation>
    <scope>NUCLEOTIDE SEQUENCE [LARGE SCALE GENOMIC DNA]</scope>
</reference>
<proteinExistence type="inferred from homology"/>
<evidence type="ECO:0000256" key="3">
    <source>
        <dbReference type="ARBA" id="ARBA00022679"/>
    </source>
</evidence>
<comment type="pathway">
    <text evidence="10">Lipid metabolism; phospholipid metabolism.</text>
</comment>
<keyword evidence="9 10" id="KW-1208">Phospholipid metabolism</keyword>
<evidence type="ECO:0000256" key="2">
    <source>
        <dbReference type="ARBA" id="ARBA00022516"/>
    </source>
</evidence>
<dbReference type="GO" id="GO:0043772">
    <property type="term" value="F:acyl-phosphate glycerol-3-phosphate acyltransferase activity"/>
    <property type="evidence" value="ECO:0007669"/>
    <property type="project" value="UniProtKB-UniRule"/>
</dbReference>
<comment type="caution">
    <text evidence="11">The sequence shown here is derived from an EMBL/GenBank/DDBJ whole genome shotgun (WGS) entry which is preliminary data.</text>
</comment>
<evidence type="ECO:0000256" key="4">
    <source>
        <dbReference type="ARBA" id="ARBA00022692"/>
    </source>
</evidence>
<accession>A0A2M7SBL3</accession>
<gene>
    <name evidence="10" type="primary">plsY</name>
    <name evidence="11" type="ORF">COY52_06475</name>
</gene>
<comment type="similarity">
    <text evidence="10">Belongs to the PlsY family.</text>
</comment>
<dbReference type="PANTHER" id="PTHR30309:SF0">
    <property type="entry name" value="GLYCEROL-3-PHOSPHATE ACYLTRANSFERASE-RELATED"/>
    <property type="match status" value="1"/>
</dbReference>
<organism evidence="11 12">
    <name type="scientific">Candidatus Desantisbacteria bacterium CG_4_10_14_0_8_um_filter_48_22</name>
    <dbReference type="NCBI Taxonomy" id="1974543"/>
    <lineage>
        <taxon>Bacteria</taxon>
        <taxon>Candidatus Desantisiibacteriota</taxon>
    </lineage>
</organism>
<feature type="transmembrane region" description="Helical" evidence="10">
    <location>
        <begin position="71"/>
        <end position="92"/>
    </location>
</feature>
<comment type="subcellular location">
    <subcellularLocation>
        <location evidence="10">Cell membrane</location>
        <topology evidence="10">Multi-pass membrane protein</topology>
    </subcellularLocation>
</comment>
<sequence>MNICGLCLVAGGYILGSVSPSYIFYRKKRGGDIREAGDGNPGAANVAASFGSAPGFIIAFLDYCKGIIPVFAARMLGVGDFYLILTGIATVAGHDYSIFLKFKGGKGTMTSLGVLSFFLPFETVLAFSAWLLLHFGLKTRFIGAVITFLLVPFFTWLISCRLVGEPLYYILLPLGILALFLTRMTENIGSFFKKS</sequence>
<dbReference type="GO" id="GO:0005886">
    <property type="term" value="C:plasma membrane"/>
    <property type="evidence" value="ECO:0007669"/>
    <property type="project" value="UniProtKB-SubCell"/>
</dbReference>
<dbReference type="Pfam" id="PF02660">
    <property type="entry name" value="G3P_acyltransf"/>
    <property type="match status" value="1"/>
</dbReference>